<feature type="domain" description="Beta-galactosidase 1-like first all-beta" evidence="3">
    <location>
        <begin position="24"/>
        <end position="144"/>
    </location>
</feature>
<dbReference type="Pfam" id="PF21317">
    <property type="entry name" value="BetaGal_ABD_1"/>
    <property type="match status" value="1"/>
</dbReference>
<comment type="caution">
    <text evidence="5">The sequence shown here is derived from an EMBL/GenBank/DDBJ whole genome shotgun (WGS) entry which is preliminary data.</text>
</comment>
<dbReference type="GO" id="GO:0016798">
    <property type="term" value="F:hydrolase activity, acting on glycosyl bonds"/>
    <property type="evidence" value="ECO:0007669"/>
    <property type="project" value="UniProtKB-KW"/>
</dbReference>
<dbReference type="InterPro" id="IPR008979">
    <property type="entry name" value="Galactose-bd-like_sf"/>
</dbReference>
<reference evidence="5 6" key="1">
    <citation type="submission" date="2024-05" db="EMBL/GenBank/DDBJ databases">
        <title>Genetic variation in Jamaican populations of the coffee berry borer (Hypothenemus hampei).</title>
        <authorList>
            <person name="Errbii M."/>
            <person name="Myrie A."/>
        </authorList>
    </citation>
    <scope>NUCLEOTIDE SEQUENCE [LARGE SCALE GENOMIC DNA]</scope>
    <source>
        <strain evidence="5">JA-Hopewell-2020-01-JO</strain>
        <tissue evidence="5">Whole body</tissue>
    </source>
</reference>
<dbReference type="PANTHER" id="PTHR23421">
    <property type="entry name" value="BETA-GALACTOSIDASE RELATED"/>
    <property type="match status" value="1"/>
</dbReference>
<evidence type="ECO:0008006" key="7">
    <source>
        <dbReference type="Google" id="ProtNLM"/>
    </source>
</evidence>
<name>A0ABD1F3I7_HYPHA</name>
<feature type="domain" description="Beta-galactosidase galactose-binding" evidence="4">
    <location>
        <begin position="165"/>
        <end position="223"/>
    </location>
</feature>
<dbReference type="Gene3D" id="2.60.120.260">
    <property type="entry name" value="Galactose-binding domain-like"/>
    <property type="match status" value="2"/>
</dbReference>
<proteinExistence type="predicted"/>
<dbReference type="InterPro" id="IPR048912">
    <property type="entry name" value="BetaGal1-like_ABD1"/>
</dbReference>
<keyword evidence="6" id="KW-1185">Reference proteome</keyword>
<dbReference type="Pfam" id="PF21467">
    <property type="entry name" value="BetaGal_gal-bd"/>
    <property type="match status" value="1"/>
</dbReference>
<dbReference type="SUPFAM" id="SSF49785">
    <property type="entry name" value="Galactose-binding domain-like"/>
    <property type="match status" value="1"/>
</dbReference>
<evidence type="ECO:0000313" key="5">
    <source>
        <dbReference type="EMBL" id="KAL1509804.1"/>
    </source>
</evidence>
<evidence type="ECO:0000256" key="2">
    <source>
        <dbReference type="ARBA" id="ARBA00023295"/>
    </source>
</evidence>
<dbReference type="InterPro" id="IPR001944">
    <property type="entry name" value="Glycoside_Hdrlase_35"/>
</dbReference>
<dbReference type="Proteomes" id="UP001566132">
    <property type="component" value="Unassembled WGS sequence"/>
</dbReference>
<keyword evidence="1" id="KW-0378">Hydrolase</keyword>
<evidence type="ECO:0000259" key="3">
    <source>
        <dbReference type="Pfam" id="PF21317"/>
    </source>
</evidence>
<evidence type="ECO:0000313" key="6">
    <source>
        <dbReference type="Proteomes" id="UP001566132"/>
    </source>
</evidence>
<sequence>MQTGNLKYLKPLAMELLDINNGSGQSYGYITYRKANLNLPSGALLQINGRICDSVLVFVNGKLISPALEKREDLNNFGYWKLVNSQIMLTNLSLTNATVDLVTENWGRVGYGKLSQYYQFKGLWQGDILINNVTVTEWEHIPLEFKKQWTLGLSGWKNGIHQGPGLFRGHVNLHNPVLDTYIDMSEWTKGIVIINGFVLGRYARIGPQQCLYLPAPLMRKGLNEIIIFDHYKGHDFIRFATDQIWKNT</sequence>
<dbReference type="InterPro" id="IPR048913">
    <property type="entry name" value="BetaGal_gal-bd"/>
</dbReference>
<gene>
    <name evidence="5" type="ORF">ABEB36_004485</name>
</gene>
<dbReference type="FunFam" id="2.60.120.260:FF:000049">
    <property type="entry name" value="Beta-galactosidase"/>
    <property type="match status" value="1"/>
</dbReference>
<evidence type="ECO:0000256" key="1">
    <source>
        <dbReference type="ARBA" id="ARBA00022801"/>
    </source>
</evidence>
<keyword evidence="2" id="KW-0326">Glycosidase</keyword>
<dbReference type="AlphaFoldDB" id="A0ABD1F3I7"/>
<protein>
    <recommendedName>
        <fullName evidence="7">Beta-galactosidase</fullName>
    </recommendedName>
</protein>
<accession>A0ABD1F3I7</accession>
<evidence type="ECO:0000259" key="4">
    <source>
        <dbReference type="Pfam" id="PF21467"/>
    </source>
</evidence>
<dbReference type="EMBL" id="JBDJPC010000003">
    <property type="protein sequence ID" value="KAL1509804.1"/>
    <property type="molecule type" value="Genomic_DNA"/>
</dbReference>
<organism evidence="5 6">
    <name type="scientific">Hypothenemus hampei</name>
    <name type="common">Coffee berry borer</name>
    <dbReference type="NCBI Taxonomy" id="57062"/>
    <lineage>
        <taxon>Eukaryota</taxon>
        <taxon>Metazoa</taxon>
        <taxon>Ecdysozoa</taxon>
        <taxon>Arthropoda</taxon>
        <taxon>Hexapoda</taxon>
        <taxon>Insecta</taxon>
        <taxon>Pterygota</taxon>
        <taxon>Neoptera</taxon>
        <taxon>Endopterygota</taxon>
        <taxon>Coleoptera</taxon>
        <taxon>Polyphaga</taxon>
        <taxon>Cucujiformia</taxon>
        <taxon>Curculionidae</taxon>
        <taxon>Scolytinae</taxon>
        <taxon>Hypothenemus</taxon>
    </lineage>
</organism>